<reference evidence="3" key="1">
    <citation type="journal article" date="2023" name="Commun. Biol.">
        <title>Genome analysis of Parmales, the sister group of diatoms, reveals the evolutionary specialization of diatoms from phago-mixotrophs to photoautotrophs.</title>
        <authorList>
            <person name="Ban H."/>
            <person name="Sato S."/>
            <person name="Yoshikawa S."/>
            <person name="Yamada K."/>
            <person name="Nakamura Y."/>
            <person name="Ichinomiya M."/>
            <person name="Sato N."/>
            <person name="Blanc-Mathieu R."/>
            <person name="Endo H."/>
            <person name="Kuwata A."/>
            <person name="Ogata H."/>
        </authorList>
    </citation>
    <scope>NUCLEOTIDE SEQUENCE [LARGE SCALE GENOMIC DNA]</scope>
    <source>
        <strain evidence="3">NIES 3699</strain>
    </source>
</reference>
<evidence type="ECO:0000256" key="1">
    <source>
        <dbReference type="SAM" id="MobiDB-lite"/>
    </source>
</evidence>
<organism evidence="2 3">
    <name type="scientific">Triparma verrucosa</name>
    <dbReference type="NCBI Taxonomy" id="1606542"/>
    <lineage>
        <taxon>Eukaryota</taxon>
        <taxon>Sar</taxon>
        <taxon>Stramenopiles</taxon>
        <taxon>Ochrophyta</taxon>
        <taxon>Bolidophyceae</taxon>
        <taxon>Parmales</taxon>
        <taxon>Triparmaceae</taxon>
        <taxon>Triparma</taxon>
    </lineage>
</organism>
<feature type="region of interest" description="Disordered" evidence="1">
    <location>
        <begin position="191"/>
        <end position="225"/>
    </location>
</feature>
<proteinExistence type="predicted"/>
<protein>
    <submittedName>
        <fullName evidence="2">Uncharacterized protein</fullName>
    </submittedName>
</protein>
<comment type="caution">
    <text evidence="2">The sequence shown here is derived from an EMBL/GenBank/DDBJ whole genome shotgun (WGS) entry which is preliminary data.</text>
</comment>
<sequence>MEEWEGVKYAVREVQREVEMSVKGWEKWVKGEPGGGEIKESMWRERIEGFIEMLEGEEVEGEEREGEERICAGVKGKIVLKGSSCFKVIDWTSTSITVHLIHEGSSDSDDEHSPDTTSKYIYEGLEGVKDVQGYKDHLAVLCVVEGKAKIMIVDYKEAAILKEREVEGGDDLRMRVEGGRGVAVLQWKGKGQVWDLEEDEDSDEDSDEEEEEEEGEEEGEENISL</sequence>
<accession>A0A9W7FN76</accession>
<dbReference type="AlphaFoldDB" id="A0A9W7FN76"/>
<evidence type="ECO:0000313" key="2">
    <source>
        <dbReference type="EMBL" id="GMI15789.1"/>
    </source>
</evidence>
<evidence type="ECO:0000313" key="3">
    <source>
        <dbReference type="Proteomes" id="UP001165160"/>
    </source>
</evidence>
<feature type="compositionally biased region" description="Acidic residues" evidence="1">
    <location>
        <begin position="195"/>
        <end position="225"/>
    </location>
</feature>
<dbReference type="Proteomes" id="UP001165160">
    <property type="component" value="Unassembled WGS sequence"/>
</dbReference>
<name>A0A9W7FN76_9STRA</name>
<keyword evidence="3" id="KW-1185">Reference proteome</keyword>
<dbReference type="EMBL" id="BRXX01000533">
    <property type="protein sequence ID" value="GMI15789.1"/>
    <property type="molecule type" value="Genomic_DNA"/>
</dbReference>
<gene>
    <name evidence="2" type="ORF">TrVE_jg4348</name>
</gene>